<name>A0A5B7JNB5_PORTR</name>
<dbReference type="EMBL" id="VSRR010104660">
    <property type="protein sequence ID" value="MPC96105.1"/>
    <property type="molecule type" value="Genomic_DNA"/>
</dbReference>
<proteinExistence type="predicted"/>
<keyword evidence="2" id="KW-1185">Reference proteome</keyword>
<comment type="caution">
    <text evidence="1">The sequence shown here is derived from an EMBL/GenBank/DDBJ whole genome shotgun (WGS) entry which is preliminary data.</text>
</comment>
<dbReference type="AlphaFoldDB" id="A0A5B7JNB5"/>
<accession>A0A5B7JNB5</accession>
<organism evidence="1 2">
    <name type="scientific">Portunus trituberculatus</name>
    <name type="common">Swimming crab</name>
    <name type="synonym">Neptunus trituberculatus</name>
    <dbReference type="NCBI Taxonomy" id="210409"/>
    <lineage>
        <taxon>Eukaryota</taxon>
        <taxon>Metazoa</taxon>
        <taxon>Ecdysozoa</taxon>
        <taxon>Arthropoda</taxon>
        <taxon>Crustacea</taxon>
        <taxon>Multicrustacea</taxon>
        <taxon>Malacostraca</taxon>
        <taxon>Eumalacostraca</taxon>
        <taxon>Eucarida</taxon>
        <taxon>Decapoda</taxon>
        <taxon>Pleocyemata</taxon>
        <taxon>Brachyura</taxon>
        <taxon>Eubrachyura</taxon>
        <taxon>Portunoidea</taxon>
        <taxon>Portunidae</taxon>
        <taxon>Portuninae</taxon>
        <taxon>Portunus</taxon>
    </lineage>
</organism>
<evidence type="ECO:0000313" key="1">
    <source>
        <dbReference type="EMBL" id="MPC96105.1"/>
    </source>
</evidence>
<evidence type="ECO:0000313" key="2">
    <source>
        <dbReference type="Proteomes" id="UP000324222"/>
    </source>
</evidence>
<reference evidence="1 2" key="1">
    <citation type="submission" date="2019-05" db="EMBL/GenBank/DDBJ databases">
        <title>Another draft genome of Portunus trituberculatus and its Hox gene families provides insights of decapod evolution.</title>
        <authorList>
            <person name="Jeong J.-H."/>
            <person name="Song I."/>
            <person name="Kim S."/>
            <person name="Choi T."/>
            <person name="Kim D."/>
            <person name="Ryu S."/>
            <person name="Kim W."/>
        </authorList>
    </citation>
    <scope>NUCLEOTIDE SEQUENCE [LARGE SCALE GENOMIC DNA]</scope>
    <source>
        <tissue evidence="1">Muscle</tissue>
    </source>
</reference>
<gene>
    <name evidence="1" type="ORF">E2C01_091343</name>
</gene>
<protein>
    <submittedName>
        <fullName evidence="1">Uncharacterized protein</fullName>
    </submittedName>
</protein>
<dbReference type="Proteomes" id="UP000324222">
    <property type="component" value="Unassembled WGS sequence"/>
</dbReference>
<sequence length="53" mass="6082">MNISSHPFPLLCLTHKSILSHSYHTYSQRSPFGHHSHLLVNYNSAPSITKHRT</sequence>